<dbReference type="Pfam" id="PF00326">
    <property type="entry name" value="Peptidase_S9"/>
    <property type="match status" value="1"/>
</dbReference>
<dbReference type="AlphaFoldDB" id="A0A086AM56"/>
<feature type="domain" description="Dipeptidylpeptidase IV N-terminal" evidence="3">
    <location>
        <begin position="324"/>
        <end position="435"/>
    </location>
</feature>
<organism evidence="4 6">
    <name type="scientific">Flavobacterium hydatis</name>
    <name type="common">Cytophaga aquatilis</name>
    <dbReference type="NCBI Taxonomy" id="991"/>
    <lineage>
        <taxon>Bacteria</taxon>
        <taxon>Pseudomonadati</taxon>
        <taxon>Bacteroidota</taxon>
        <taxon>Flavobacteriia</taxon>
        <taxon>Flavobacteriales</taxon>
        <taxon>Flavobacteriaceae</taxon>
        <taxon>Flavobacterium</taxon>
    </lineage>
</organism>
<dbReference type="EMBL" id="JPRM01000008">
    <property type="protein sequence ID" value="KFF17770.1"/>
    <property type="molecule type" value="Genomic_DNA"/>
</dbReference>
<keyword evidence="7" id="KW-1185">Reference proteome</keyword>
<feature type="domain" description="Peptidase S9 prolyl oligopeptidase catalytic" evidence="2">
    <location>
        <begin position="669"/>
        <end position="837"/>
    </location>
</feature>
<dbReference type="Proteomes" id="UP000028712">
    <property type="component" value="Unassembled WGS sequence"/>
</dbReference>
<dbReference type="GO" id="GO:0006508">
    <property type="term" value="P:proteolysis"/>
    <property type="evidence" value="ECO:0007669"/>
    <property type="project" value="InterPro"/>
</dbReference>
<evidence type="ECO:0000313" key="6">
    <source>
        <dbReference type="Proteomes" id="UP000028712"/>
    </source>
</evidence>
<gene>
    <name evidence="5" type="ORF">B0A62_13180</name>
    <name evidence="4" type="ORF">IW20_07320</name>
</gene>
<reference evidence="5 7" key="2">
    <citation type="submission" date="2016-11" db="EMBL/GenBank/DDBJ databases">
        <title>Whole genomes of Flavobacteriaceae.</title>
        <authorList>
            <person name="Stine C."/>
            <person name="Li C."/>
            <person name="Tadesse D."/>
        </authorList>
    </citation>
    <scope>NUCLEOTIDE SEQUENCE [LARGE SCALE GENOMIC DNA]</scope>
    <source>
        <strain evidence="5 7">ATCC 29551</strain>
    </source>
</reference>
<protein>
    <recommendedName>
        <fullName evidence="8">Peptidase S9 prolyl oligopeptidase catalytic domain-containing protein</fullName>
    </recommendedName>
</protein>
<dbReference type="InterPro" id="IPR029058">
    <property type="entry name" value="AB_hydrolase_fold"/>
</dbReference>
<dbReference type="InterPro" id="IPR001375">
    <property type="entry name" value="Peptidase_S9_cat"/>
</dbReference>
<evidence type="ECO:0000256" key="1">
    <source>
        <dbReference type="ARBA" id="ARBA00022801"/>
    </source>
</evidence>
<name>A0A086AM56_FLAHY</name>
<dbReference type="PANTHER" id="PTHR42776">
    <property type="entry name" value="SERINE PEPTIDASE S9 FAMILY MEMBER"/>
    <property type="match status" value="1"/>
</dbReference>
<dbReference type="eggNOG" id="COG1506">
    <property type="taxonomic scope" value="Bacteria"/>
</dbReference>
<dbReference type="PANTHER" id="PTHR42776:SF27">
    <property type="entry name" value="DIPEPTIDYL PEPTIDASE FAMILY MEMBER 6"/>
    <property type="match status" value="1"/>
</dbReference>
<evidence type="ECO:0000313" key="7">
    <source>
        <dbReference type="Proteomes" id="UP000198424"/>
    </source>
</evidence>
<dbReference type="SUPFAM" id="SSF82171">
    <property type="entry name" value="DPP6 N-terminal domain-like"/>
    <property type="match status" value="1"/>
</dbReference>
<dbReference type="Gene3D" id="2.120.10.30">
    <property type="entry name" value="TolB, C-terminal domain"/>
    <property type="match status" value="1"/>
</dbReference>
<sequence>MQKKTLTVEDYPKWGQLIFDKMSENGQWVNYTMSYENGLDTLFVKNTKTLKAYAFPLADRGAFITSDWFIYQTTKKIHLVNLKTGKQETVLNATRYMYSSAAKQLLILTTEKGKGNTLIIREPDGTGEERLAGVDEFVMDPTKQIVLYTTTVGHKHSVCLLELLHENRKTLLHTGSNHFTNLVWHTKGKTLAFMECPSESSPKNTIFYYSLSDKKVYNSSPEIQQAFLGDSLFIPALPAINYKLKISDDMQKVFFTLKGIGKSRDTLKDSDVQLWNGNAKWIYPREEKKENQKEKTYLGLWDPLENHFLLISNDTLSEFMLTGDQKYAVLSNKRQYEPQYDYDGPRDYYLVDLSTSKSELLLKKHSGSNRRTIVSPTGKYISYFKQGNWWIYDIIKKTHTNITKNIGQSFLNNEGEYSNEGLYSTIGWTPRDNEILLFDKYDLWTIKPDGSSARRLTHGRETQTSFRLAGYSNRPTTEINYNGRIHEIIDLNKGLLLESTNEQKHSGYYRWTTKSIEKIVYSTNSQLNQLTLSTKNDVFVYSEQRYNLPPRLMMETRADKTPKVIVQSNPQHQHFNWGKAELITYKNAKGQSLQAILYYPAEYTNKKKYPMIVNIYEKFSDRLHRYINPSQFKDVGFNISTFTSQGYFVLLPDISYEIGNVGLSAADCVISATNEVIVQGHVLPNKIGLIGHSFGGYETDFIITQTKLFTAAVAGAAATDLTSYYLTVGNTGRPEMWRFENQQWRMGKSLFEDKVGYDRNSPIVHVNNITTPLLSWTGGDDRQVNWNQSIEFYLALWRLKKQHIMLLYPKEEHTLSERKNQKDLSIRLHEWFDYYLKDMPPALWIKVGLK</sequence>
<keyword evidence="1" id="KW-0378">Hydrolase</keyword>
<reference evidence="4 6" key="1">
    <citation type="submission" date="2014-07" db="EMBL/GenBank/DDBJ databases">
        <title>Genome of Flavobacterium hydatis DSM 2063.</title>
        <authorList>
            <person name="Pipes S.E."/>
            <person name="Stropko S.J."/>
            <person name="Newman J.D."/>
        </authorList>
    </citation>
    <scope>NUCLEOTIDE SEQUENCE [LARGE SCALE GENOMIC DNA]</scope>
    <source>
        <strain evidence="4 6">DSM 2063</strain>
    </source>
</reference>
<evidence type="ECO:0000259" key="3">
    <source>
        <dbReference type="Pfam" id="PF00930"/>
    </source>
</evidence>
<accession>A0A086AM56</accession>
<evidence type="ECO:0000313" key="5">
    <source>
        <dbReference type="EMBL" id="OXA93694.1"/>
    </source>
</evidence>
<dbReference type="InterPro" id="IPR011042">
    <property type="entry name" value="6-blade_b-propeller_TolB-like"/>
</dbReference>
<dbReference type="STRING" id="991.IW20_07320"/>
<proteinExistence type="predicted"/>
<dbReference type="EMBL" id="MUGY01000013">
    <property type="protein sequence ID" value="OXA93694.1"/>
    <property type="molecule type" value="Genomic_DNA"/>
</dbReference>
<comment type="caution">
    <text evidence="4">The sequence shown here is derived from an EMBL/GenBank/DDBJ whole genome shotgun (WGS) entry which is preliminary data.</text>
</comment>
<dbReference type="SUPFAM" id="SSF53474">
    <property type="entry name" value="alpha/beta-Hydrolases"/>
    <property type="match status" value="1"/>
</dbReference>
<dbReference type="InterPro" id="IPR002469">
    <property type="entry name" value="Peptidase_S9B_N"/>
</dbReference>
<evidence type="ECO:0008006" key="8">
    <source>
        <dbReference type="Google" id="ProtNLM"/>
    </source>
</evidence>
<dbReference type="Pfam" id="PF00930">
    <property type="entry name" value="DPPIV_N"/>
    <property type="match status" value="1"/>
</dbReference>
<dbReference type="Proteomes" id="UP000198424">
    <property type="component" value="Unassembled WGS sequence"/>
</dbReference>
<evidence type="ECO:0000313" key="4">
    <source>
        <dbReference type="EMBL" id="KFF17770.1"/>
    </source>
</evidence>
<dbReference type="GO" id="GO:0004252">
    <property type="term" value="F:serine-type endopeptidase activity"/>
    <property type="evidence" value="ECO:0007669"/>
    <property type="project" value="TreeGrafter"/>
</dbReference>
<dbReference type="Gene3D" id="3.40.50.1820">
    <property type="entry name" value="alpha/beta hydrolase"/>
    <property type="match status" value="1"/>
</dbReference>
<evidence type="ECO:0000259" key="2">
    <source>
        <dbReference type="Pfam" id="PF00326"/>
    </source>
</evidence>